<protein>
    <submittedName>
        <fullName evidence="4">Glycosyl hydrolase family 71-domain-containing protein</fullName>
    </submittedName>
</protein>
<dbReference type="CDD" id="cd11577">
    <property type="entry name" value="GH71"/>
    <property type="match status" value="1"/>
</dbReference>
<dbReference type="InterPro" id="IPR017853">
    <property type="entry name" value="GH"/>
</dbReference>
<feature type="region of interest" description="Disordered" evidence="2">
    <location>
        <begin position="481"/>
        <end position="595"/>
    </location>
</feature>
<name>A0A5N7C1W3_PETAA</name>
<keyword evidence="4" id="KW-0378">Hydrolase</keyword>
<accession>A0A5N7C1W3</accession>
<dbReference type="SUPFAM" id="SSF51445">
    <property type="entry name" value="(Trans)glycosidases"/>
    <property type="match status" value="1"/>
</dbReference>
<organism evidence="4">
    <name type="scientific">Petromyces alliaceus</name>
    <name type="common">Aspergillus alliaceus</name>
    <dbReference type="NCBI Taxonomy" id="209559"/>
    <lineage>
        <taxon>Eukaryota</taxon>
        <taxon>Fungi</taxon>
        <taxon>Dikarya</taxon>
        <taxon>Ascomycota</taxon>
        <taxon>Pezizomycotina</taxon>
        <taxon>Eurotiomycetes</taxon>
        <taxon>Eurotiomycetidae</taxon>
        <taxon>Eurotiales</taxon>
        <taxon>Aspergillaceae</taxon>
        <taxon>Aspergillus</taxon>
        <taxon>Aspergillus subgen. Circumdati</taxon>
    </lineage>
</organism>
<dbReference type="OrthoDB" id="3257981at2759"/>
<dbReference type="PANTHER" id="PTHR13037:SF24">
    <property type="entry name" value="POLYCOMB PROTEIN PCL-RELATED"/>
    <property type="match status" value="1"/>
</dbReference>
<reference evidence="4" key="1">
    <citation type="submission" date="2019-04" db="EMBL/GenBank/DDBJ databases">
        <title>Friends and foes A comparative genomics studyof 23 Aspergillus species from section Flavi.</title>
        <authorList>
            <consortium name="DOE Joint Genome Institute"/>
            <person name="Kjaerbolling I."/>
            <person name="Vesth T."/>
            <person name="Frisvad J.C."/>
            <person name="Nybo J.L."/>
            <person name="Theobald S."/>
            <person name="Kildgaard S."/>
            <person name="Isbrandt T."/>
            <person name="Kuo A."/>
            <person name="Sato A."/>
            <person name="Lyhne E.K."/>
            <person name="Kogle M.E."/>
            <person name="Wiebenga A."/>
            <person name="Kun R.S."/>
            <person name="Lubbers R.J."/>
            <person name="Makela M.R."/>
            <person name="Barry K."/>
            <person name="Chovatia M."/>
            <person name="Clum A."/>
            <person name="Daum C."/>
            <person name="Haridas S."/>
            <person name="He G."/>
            <person name="LaButti K."/>
            <person name="Lipzen A."/>
            <person name="Mondo S."/>
            <person name="Riley R."/>
            <person name="Salamov A."/>
            <person name="Simmons B.A."/>
            <person name="Magnuson J.K."/>
            <person name="Henrissat B."/>
            <person name="Mortensen U.H."/>
            <person name="Larsen T.O."/>
            <person name="Devries R.P."/>
            <person name="Grigoriev I.V."/>
            <person name="Machida M."/>
            <person name="Baker S.E."/>
            <person name="Andersen M.R."/>
        </authorList>
    </citation>
    <scope>NUCLEOTIDE SEQUENCE [LARGE SCALE GENOMIC DNA]</scope>
    <source>
        <strain evidence="4">IBT 14317</strain>
    </source>
</reference>
<proteinExistence type="predicted"/>
<evidence type="ECO:0000256" key="3">
    <source>
        <dbReference type="SAM" id="SignalP"/>
    </source>
</evidence>
<keyword evidence="1" id="KW-0945">Host-virus interaction</keyword>
<feature type="compositionally biased region" description="Pro residues" evidence="2">
    <location>
        <begin position="487"/>
        <end position="591"/>
    </location>
</feature>
<feature type="signal peptide" evidence="3">
    <location>
        <begin position="1"/>
        <end position="20"/>
    </location>
</feature>
<dbReference type="EMBL" id="ML735283">
    <property type="protein sequence ID" value="KAE8388081.1"/>
    <property type="molecule type" value="Genomic_DNA"/>
</dbReference>
<dbReference type="GO" id="GO:0051118">
    <property type="term" value="F:glucan endo-1,3-alpha-glucosidase activity"/>
    <property type="evidence" value="ECO:0007669"/>
    <property type="project" value="InterPro"/>
</dbReference>
<evidence type="ECO:0000256" key="2">
    <source>
        <dbReference type="SAM" id="MobiDB-lite"/>
    </source>
</evidence>
<dbReference type="AlphaFoldDB" id="A0A5N7C1W3"/>
<dbReference type="PRINTS" id="PR01217">
    <property type="entry name" value="PRICHEXTENSN"/>
</dbReference>
<dbReference type="Gene3D" id="3.20.20.80">
    <property type="entry name" value="Glycosidases"/>
    <property type="match status" value="1"/>
</dbReference>
<feature type="chain" id="PRO_5025046957" evidence="3">
    <location>
        <begin position="21"/>
        <end position="675"/>
    </location>
</feature>
<dbReference type="Pfam" id="PF03659">
    <property type="entry name" value="Glyco_hydro_71"/>
    <property type="match status" value="1"/>
</dbReference>
<dbReference type="InterPro" id="IPR005197">
    <property type="entry name" value="Glyco_hydro_71"/>
</dbReference>
<keyword evidence="3" id="KW-0732">Signal</keyword>
<sequence>MKARLFLLSIVSVLSSLVDALPSSGNDTSELLASDRMVFAHFMIGIVSNRRSPADFDSDMKRAKSLGIDAFALNIGVDRVDPFTDTQLEYAYQSAANNDMKVFISFDFNWWRQDSEATAAGQKLAKFASKPAQLLIDGKVFVSSFAGDGLDSDAFRAAVGRPIYWAPNYQKVSSIDVSKVEALFNWMAWPNNGNNKAPRPGQTVTVQDGDKAYLNVLKGKPYMAPVSPWFFTHFGAEVPYSKNWVFPSDNLWYERWTELLTMKPRFIEIVTWNDYGESHYIAPLSSPHTDDGCSKWVNDMPHNGWMEMARPYIAAYKAGASAVGEYIKEEQLIYWYRPTPHAVNCDATDTCMGPANNESGNYFIGRPNGWETMEDVVFLVSMLKSPAKIQVISGNKEQVFEAKAGASAFKVPMGVGKQSFAVVRDNKMVLAGTSPKEIIDGCVCGIYNFNPFVGMLPPEPMDSLQGESLSSFTKGLKVNCEARPSLGPAPPPPSTINPNPPTNAPTTPPGNPPPTNNPPPPPPTNSPPPPPTDNPPPPPPPPTSNPPSPPPTSNPPPPSPTTTNNPPPPNPPPSPTTTNNPPPPNPPPTNNPNPGDVCTGGTGSGNHLGLCDFCCHYGYCPPGPCTCTRTGAPVPTPPTTGQRGVPKDGLDDSYKGLCSFACDHGYCPPTACKLV</sequence>
<evidence type="ECO:0000313" key="4">
    <source>
        <dbReference type="EMBL" id="KAE8388081.1"/>
    </source>
</evidence>
<gene>
    <name evidence="4" type="ORF">BDV23DRAFT_185697</name>
</gene>
<evidence type="ECO:0000256" key="1">
    <source>
        <dbReference type="ARBA" id="ARBA00022581"/>
    </source>
</evidence>
<dbReference type="Proteomes" id="UP000326877">
    <property type="component" value="Unassembled WGS sequence"/>
</dbReference>
<dbReference type="PANTHER" id="PTHR13037">
    <property type="entry name" value="FORMIN"/>
    <property type="match status" value="1"/>
</dbReference>